<evidence type="ECO:0000313" key="3">
    <source>
        <dbReference type="Proteomes" id="UP000322080"/>
    </source>
</evidence>
<name>A0A5D0RN31_9RHOB</name>
<dbReference type="RefSeq" id="WP_148376735.1">
    <property type="nucleotide sequence ID" value="NZ_VSIY01000004.1"/>
</dbReference>
<dbReference type="EMBL" id="VSIY01000004">
    <property type="protein sequence ID" value="TYB82048.1"/>
    <property type="molecule type" value="Genomic_DNA"/>
</dbReference>
<keyword evidence="3" id="KW-1185">Reference proteome</keyword>
<dbReference type="InterPro" id="IPR016181">
    <property type="entry name" value="Acyl_CoA_acyltransferase"/>
</dbReference>
<gene>
    <name evidence="2" type="ORF">FVF75_04765</name>
</gene>
<comment type="caution">
    <text evidence="2">The sequence shown here is derived from an EMBL/GenBank/DDBJ whole genome shotgun (WGS) entry which is preliminary data.</text>
</comment>
<protein>
    <submittedName>
        <fullName evidence="2">GNAT family N-acetyltransferase</fullName>
    </submittedName>
</protein>
<dbReference type="GO" id="GO:0016747">
    <property type="term" value="F:acyltransferase activity, transferring groups other than amino-acyl groups"/>
    <property type="evidence" value="ECO:0007669"/>
    <property type="project" value="InterPro"/>
</dbReference>
<accession>A0A5D0RN31</accession>
<organism evidence="2 3">
    <name type="scientific">Maritimibacter fusiformis</name>
    <dbReference type="NCBI Taxonomy" id="2603819"/>
    <lineage>
        <taxon>Bacteria</taxon>
        <taxon>Pseudomonadati</taxon>
        <taxon>Pseudomonadota</taxon>
        <taxon>Alphaproteobacteria</taxon>
        <taxon>Rhodobacterales</taxon>
        <taxon>Roseobacteraceae</taxon>
        <taxon>Maritimibacter</taxon>
    </lineage>
</organism>
<evidence type="ECO:0000259" key="1">
    <source>
        <dbReference type="PROSITE" id="PS51186"/>
    </source>
</evidence>
<reference evidence="2 3" key="1">
    <citation type="submission" date="2019-08" db="EMBL/GenBank/DDBJ databases">
        <title>Identification of a novel species of the genus Boseongicola.</title>
        <authorList>
            <person name="Zhang X.-Q."/>
        </authorList>
    </citation>
    <scope>NUCLEOTIDE SEQUENCE [LARGE SCALE GENOMIC DNA]</scope>
    <source>
        <strain evidence="2 3">HY14</strain>
    </source>
</reference>
<dbReference type="SUPFAM" id="SSF55729">
    <property type="entry name" value="Acyl-CoA N-acyltransferases (Nat)"/>
    <property type="match status" value="1"/>
</dbReference>
<evidence type="ECO:0000313" key="2">
    <source>
        <dbReference type="EMBL" id="TYB82048.1"/>
    </source>
</evidence>
<proteinExistence type="predicted"/>
<dbReference type="Pfam" id="PF00583">
    <property type="entry name" value="Acetyltransf_1"/>
    <property type="match status" value="1"/>
</dbReference>
<dbReference type="Gene3D" id="3.40.630.30">
    <property type="match status" value="1"/>
</dbReference>
<keyword evidence="2" id="KW-0808">Transferase</keyword>
<dbReference type="InterPro" id="IPR000182">
    <property type="entry name" value="GNAT_dom"/>
</dbReference>
<dbReference type="PROSITE" id="PS51186">
    <property type="entry name" value="GNAT"/>
    <property type="match status" value="1"/>
</dbReference>
<dbReference type="Proteomes" id="UP000322080">
    <property type="component" value="Unassembled WGS sequence"/>
</dbReference>
<sequence length="286" mass="30546">MLRAARAGDEPAIEAFLAAQAETSMFLRANLEHLGLFDRVSPTGTAFHVLETANGISGVFGLSNAGFVLCQAPHATDDDWSGLVRALAGRAVSGIAGEAAQVERAKDVLGLRRAAYSLDDPEPLYRLDLATLTVPEGPGKLRKPDTTDRDLLFRWTRAYSAELHMSSARMLDEEAHGRTDRAIASGDARLLIIDGTPVAMTALNARAADMVQIGGVFTPPDLRGRGHARRAVALHLHEVRQGGVRTAILFASGPAACRAYEAIGFERIGRYTLAILTSPVTLGRAP</sequence>
<feature type="domain" description="N-acetyltransferase" evidence="1">
    <location>
        <begin position="139"/>
        <end position="286"/>
    </location>
</feature>
<dbReference type="AlphaFoldDB" id="A0A5D0RN31"/>